<dbReference type="NCBIfam" id="TIGR00229">
    <property type="entry name" value="sensory_box"/>
    <property type="match status" value="2"/>
</dbReference>
<dbReference type="InterPro" id="IPR004358">
    <property type="entry name" value="Sig_transdc_His_kin-like_C"/>
</dbReference>
<dbReference type="SUPFAM" id="SSF55785">
    <property type="entry name" value="PYP-like sensor domain (PAS domain)"/>
    <property type="match status" value="2"/>
</dbReference>
<dbReference type="SMART" id="SM00086">
    <property type="entry name" value="PAC"/>
    <property type="match status" value="2"/>
</dbReference>
<dbReference type="SMART" id="SM00388">
    <property type="entry name" value="HisKA"/>
    <property type="match status" value="1"/>
</dbReference>
<dbReference type="HOGENOM" id="CLU_265547_0_0_0"/>
<evidence type="ECO:0000259" key="17">
    <source>
        <dbReference type="PROSITE" id="PS50112"/>
    </source>
</evidence>
<dbReference type="CDD" id="cd17546">
    <property type="entry name" value="REC_hyHK_CKI1_RcsC-like"/>
    <property type="match status" value="1"/>
</dbReference>
<dbReference type="CDD" id="cd00130">
    <property type="entry name" value="PAS"/>
    <property type="match status" value="2"/>
</dbReference>
<evidence type="ECO:0000313" key="21">
    <source>
        <dbReference type="Proteomes" id="UP000002572"/>
    </source>
</evidence>
<dbReference type="PROSITE" id="PS50110">
    <property type="entry name" value="RESPONSE_REGULATORY"/>
    <property type="match status" value="2"/>
</dbReference>
<dbReference type="CDD" id="cd00082">
    <property type="entry name" value="HisKA"/>
    <property type="match status" value="1"/>
</dbReference>
<dbReference type="Gene3D" id="3.30.450.20">
    <property type="entry name" value="PAS domain"/>
    <property type="match status" value="2"/>
</dbReference>
<keyword evidence="14" id="KW-0472">Membrane</keyword>
<accession>E6W2Z1</accession>
<dbReference type="FunFam" id="1.10.287.130:FF:000002">
    <property type="entry name" value="Two-component osmosensing histidine kinase"/>
    <property type="match status" value="1"/>
</dbReference>
<dbReference type="FunFam" id="3.30.565.10:FF:000010">
    <property type="entry name" value="Sensor histidine kinase RcsC"/>
    <property type="match status" value="1"/>
</dbReference>
<dbReference type="PANTHER" id="PTHR45339:SF3">
    <property type="entry name" value="HISTIDINE KINASE"/>
    <property type="match status" value="1"/>
</dbReference>
<keyword evidence="5" id="KW-0547">Nucleotide-binding</keyword>
<dbReference type="SMART" id="SM00448">
    <property type="entry name" value="REC"/>
    <property type="match status" value="2"/>
</dbReference>
<evidence type="ECO:0000256" key="13">
    <source>
        <dbReference type="SAM" id="Coils"/>
    </source>
</evidence>
<comment type="catalytic activity">
    <reaction evidence="1">
        <text>ATP + protein L-histidine = ADP + protein N-phospho-L-histidine.</text>
        <dbReference type="EC" id="2.7.13.3"/>
    </reaction>
</comment>
<dbReference type="Pfam" id="PF00072">
    <property type="entry name" value="Response_reg"/>
    <property type="match status" value="2"/>
</dbReference>
<dbReference type="InterPro" id="IPR003594">
    <property type="entry name" value="HATPase_dom"/>
</dbReference>
<dbReference type="GO" id="GO:0005886">
    <property type="term" value="C:plasma membrane"/>
    <property type="evidence" value="ECO:0007669"/>
    <property type="project" value="UniProtKB-SubCell"/>
</dbReference>
<dbReference type="EMBL" id="CP002432">
    <property type="protein sequence ID" value="ADU66816.1"/>
    <property type="molecule type" value="Genomic_DNA"/>
</dbReference>
<reference evidence="20 21" key="1">
    <citation type="submission" date="2010-12" db="EMBL/GenBank/DDBJ databases">
        <title>Complete sequence of Desulfurispirillum indicum S5.</title>
        <authorList>
            <consortium name="US DOE Joint Genome Institute"/>
            <person name="Lucas S."/>
            <person name="Copeland A."/>
            <person name="Lapidus A."/>
            <person name="Cheng J.-F."/>
            <person name="Goodwin L."/>
            <person name="Pitluck S."/>
            <person name="Chertkov O."/>
            <person name="Held B."/>
            <person name="Detter J.C."/>
            <person name="Han C."/>
            <person name="Tapia R."/>
            <person name="Land M."/>
            <person name="Hauser L."/>
            <person name="Kyrpides N."/>
            <person name="Ivanova N."/>
            <person name="Mikhailova N."/>
            <person name="Haggblom M."/>
            <person name="Rauschenbach I."/>
            <person name="Bini E."/>
            <person name="Woyke T."/>
        </authorList>
    </citation>
    <scope>NUCLEOTIDE SEQUENCE [LARGE SCALE GENOMIC DNA]</scope>
    <source>
        <strain evidence="21">ATCC BAA-1389 / DSM 22839 / S5</strain>
    </source>
</reference>
<dbReference type="SUPFAM" id="SSF52172">
    <property type="entry name" value="CheY-like"/>
    <property type="match status" value="2"/>
</dbReference>
<dbReference type="InterPro" id="IPR036097">
    <property type="entry name" value="HisK_dim/P_sf"/>
</dbReference>
<feature type="modified residue" description="4-aspartylphosphate" evidence="12">
    <location>
        <position position="877"/>
    </location>
</feature>
<proteinExistence type="predicted"/>
<name>E6W2Z1_DESIS</name>
<dbReference type="InterPro" id="IPR036890">
    <property type="entry name" value="HATPase_C_sf"/>
</dbReference>
<dbReference type="EC" id="2.7.13.3" evidence="2"/>
<keyword evidence="7" id="KW-0067">ATP-binding</keyword>
<feature type="domain" description="Histidine kinase" evidence="15">
    <location>
        <begin position="582"/>
        <end position="803"/>
    </location>
</feature>
<dbReference type="InterPro" id="IPR000700">
    <property type="entry name" value="PAS-assoc_C"/>
</dbReference>
<protein>
    <recommendedName>
        <fullName evidence="10">Sensory/regulatory protein RpfC</fullName>
        <ecNumber evidence="2">2.7.13.3</ecNumber>
    </recommendedName>
</protein>
<feature type="domain" description="PAS" evidence="17">
    <location>
        <begin position="441"/>
        <end position="490"/>
    </location>
</feature>
<dbReference type="GO" id="GO:0006355">
    <property type="term" value="P:regulation of DNA-templated transcription"/>
    <property type="evidence" value="ECO:0007669"/>
    <property type="project" value="InterPro"/>
</dbReference>
<dbReference type="SUPFAM" id="SSF47384">
    <property type="entry name" value="Homodimeric domain of signal transducing histidine kinase"/>
    <property type="match status" value="1"/>
</dbReference>
<dbReference type="InterPro" id="IPR008207">
    <property type="entry name" value="Sig_transdc_His_kin_Hpt_dom"/>
</dbReference>
<dbReference type="KEGG" id="din:Selin_2096"/>
<dbReference type="eggNOG" id="COG3290">
    <property type="taxonomic scope" value="Bacteria"/>
</dbReference>
<feature type="modified residue" description="4-aspartylphosphate" evidence="12">
    <location>
        <position position="1020"/>
    </location>
</feature>
<evidence type="ECO:0000259" key="18">
    <source>
        <dbReference type="PROSITE" id="PS50113"/>
    </source>
</evidence>
<dbReference type="Gene3D" id="3.40.50.2300">
    <property type="match status" value="2"/>
</dbReference>
<evidence type="ECO:0000259" key="19">
    <source>
        <dbReference type="PROSITE" id="PS50894"/>
    </source>
</evidence>
<dbReference type="InterPro" id="IPR003661">
    <property type="entry name" value="HisK_dim/P_dom"/>
</dbReference>
<dbReference type="Gene3D" id="1.20.120.160">
    <property type="entry name" value="HPT domain"/>
    <property type="match status" value="1"/>
</dbReference>
<dbReference type="CDD" id="cd00156">
    <property type="entry name" value="REC"/>
    <property type="match status" value="1"/>
</dbReference>
<dbReference type="AlphaFoldDB" id="E6W2Z1"/>
<dbReference type="PROSITE" id="PS50113">
    <property type="entry name" value="PAC"/>
    <property type="match status" value="2"/>
</dbReference>
<feature type="domain" description="HPt" evidence="19">
    <location>
        <begin position="1157"/>
        <end position="1251"/>
    </location>
</feature>
<feature type="domain" description="Response regulatory" evidence="16">
    <location>
        <begin position="823"/>
        <end position="944"/>
    </location>
</feature>
<dbReference type="InParanoid" id="E6W2Z1"/>
<dbReference type="PROSITE" id="PS50109">
    <property type="entry name" value="HIS_KIN"/>
    <property type="match status" value="1"/>
</dbReference>
<dbReference type="Gene3D" id="1.10.287.130">
    <property type="match status" value="1"/>
</dbReference>
<dbReference type="PRINTS" id="PR00344">
    <property type="entry name" value="BCTRLSENSOR"/>
</dbReference>
<evidence type="ECO:0000256" key="8">
    <source>
        <dbReference type="ARBA" id="ARBA00023012"/>
    </source>
</evidence>
<dbReference type="Proteomes" id="UP000002572">
    <property type="component" value="Chromosome"/>
</dbReference>
<dbReference type="InterPro" id="IPR001789">
    <property type="entry name" value="Sig_transdc_resp-reg_receiver"/>
</dbReference>
<feature type="coiled-coil region" evidence="13">
    <location>
        <begin position="548"/>
        <end position="578"/>
    </location>
</feature>
<evidence type="ECO:0000256" key="10">
    <source>
        <dbReference type="ARBA" id="ARBA00068150"/>
    </source>
</evidence>
<sequence>MPLKQQVWVALQHLAVFAALVILILLSTTHFRETRVNDYLRLKSEHLHQSYLAVYQHFQQLGSAMVLSMGTDEKLQRLLADERTAQQGDALATLLDSRLKQLRAEGFSALHFVDASRQPLYSFRLRSSGPFQVMVGDDSAGEVRAVPGALLIFFGARDASAPAIMLELPLESVSRGMESFYRGSFAFTPPLAEVHEVSETALCQTLPPEASAITGKRKMRDFLRSIERQMGNQRPFATSVRFGQKRYTYTFLPVHLAQSPDFLFHYEDDVYVMEYYHNYYLLVFLFTLIAFTVVLANFSRVRSLYTLRQQRDELARVGGLLKGTTDSMVEGLLMIDGSRRITYCNRAATLLLHATEQELLGRTPDAFFFHASSPWEVPQEIFCVADAVSDESMGTECEALVISDGGQRRYVSYITTPLQDGAGISGGHVMVFRDISQQKDDQERIRLLTEAFVQTDSMILITNHRGIIEYANQAFFAQTGYDREEVIGKSPRFPSPSVESEIWSVISAGQTWRGEMESRKKNGESYWTSMSVTPIKDTHGHVTHYVTVEEDMTERKAMEDALREAKNVAEEASRAKSIFLANMSHEIRTPMNGILGMTELALQTELSTTQRRYLTIAHNSAKSLLVIINDVLDFSKVEAGEIRLEQTSFDPVETVENVMQSIAYSAYSKGIELMNHIDHRLSHYLVGDPTRLQQILNNLLGNAVKFTDTGHVLLDVEVQGESDSEAHLHFRVIDTGIGIPANKIDSIFESFSQVEASDRRKFGGTGLGLAITRKLVHLMNGRIWVESHMGEGSTFHFVIPFRKGDRLPDIPFDISAEQAARTRILVADDSEINRRILVEILERRQLGVVEAIDGDDARQKLQQAMDEGRPFDMLILDHFMPGIRGVDLARELHQHKGHRNLPILLLPSSMDSDDLVRMDNCGMCFHLPKPIRYRQLLQAVNTCLDKQGKPGRRSAASASRALDGQLLLPLNLLVVEDNPINRELAVTILRQQGHRVVEAENGSEGLRRMTQEKFDLVFMDIQMPVMDGLTAVKILRSCEKGIGMPVEEYGDVSVPLCSAVAGTYTPVIALTAHAITGEREKGLAAGMDEYLTKPFQAREIVDILWRFAPEECRQSAESGQPEGWHARSESSMSIPHGATAINMEQVKRHLMETYLIPEEKIDNLLAITVRSFTTQLAALKEACREQDKDRISTAAHTIKGALLNIGQRQWAEVAASIERHKPRDMDEGRVLGWIEQLETGLSRIVEKGTHDDR</sequence>
<feature type="transmembrane region" description="Helical" evidence="14">
    <location>
        <begin position="6"/>
        <end position="26"/>
    </location>
</feature>
<dbReference type="InterPro" id="IPR001610">
    <property type="entry name" value="PAC"/>
</dbReference>
<keyword evidence="8" id="KW-0902">Two-component regulatory system</keyword>
<comment type="subunit">
    <text evidence="9">At low DSF concentrations, interacts with RpfF.</text>
</comment>
<gene>
    <name evidence="20" type="ordered locus">Selin_2096</name>
</gene>
<dbReference type="Pfam" id="PF02518">
    <property type="entry name" value="HATPase_c"/>
    <property type="match status" value="1"/>
</dbReference>
<dbReference type="PROSITE" id="PS50112">
    <property type="entry name" value="PAS"/>
    <property type="match status" value="1"/>
</dbReference>
<keyword evidence="14" id="KW-1133">Transmembrane helix</keyword>
<dbReference type="InterPro" id="IPR035965">
    <property type="entry name" value="PAS-like_dom_sf"/>
</dbReference>
<dbReference type="PANTHER" id="PTHR45339">
    <property type="entry name" value="HYBRID SIGNAL TRANSDUCTION HISTIDINE KINASE J"/>
    <property type="match status" value="1"/>
</dbReference>
<dbReference type="Pfam" id="PF01627">
    <property type="entry name" value="Hpt"/>
    <property type="match status" value="1"/>
</dbReference>
<dbReference type="InterPro" id="IPR013767">
    <property type="entry name" value="PAS_fold"/>
</dbReference>
<evidence type="ECO:0000259" key="16">
    <source>
        <dbReference type="PROSITE" id="PS50110"/>
    </source>
</evidence>
<keyword evidence="14" id="KW-0812">Transmembrane</keyword>
<evidence type="ECO:0000256" key="3">
    <source>
        <dbReference type="ARBA" id="ARBA00022553"/>
    </source>
</evidence>
<evidence type="ECO:0000256" key="9">
    <source>
        <dbReference type="ARBA" id="ARBA00064003"/>
    </source>
</evidence>
<dbReference type="PROSITE" id="PS50894">
    <property type="entry name" value="HPT"/>
    <property type="match status" value="1"/>
</dbReference>
<evidence type="ECO:0000313" key="20">
    <source>
        <dbReference type="EMBL" id="ADU66816.1"/>
    </source>
</evidence>
<dbReference type="Pfam" id="PF00989">
    <property type="entry name" value="PAS"/>
    <property type="match status" value="1"/>
</dbReference>
<evidence type="ECO:0000256" key="1">
    <source>
        <dbReference type="ARBA" id="ARBA00000085"/>
    </source>
</evidence>
<evidence type="ECO:0000256" key="4">
    <source>
        <dbReference type="ARBA" id="ARBA00022679"/>
    </source>
</evidence>
<dbReference type="Pfam" id="PF00512">
    <property type="entry name" value="HisKA"/>
    <property type="match status" value="1"/>
</dbReference>
<keyword evidence="21" id="KW-1185">Reference proteome</keyword>
<feature type="modified residue" description="Phosphohistidine" evidence="11">
    <location>
        <position position="1196"/>
    </location>
</feature>
<evidence type="ECO:0000256" key="5">
    <source>
        <dbReference type="ARBA" id="ARBA00022741"/>
    </source>
</evidence>
<dbReference type="InterPro" id="IPR000014">
    <property type="entry name" value="PAS"/>
</dbReference>
<keyword evidence="3 12" id="KW-0597">Phosphoprotein</keyword>
<dbReference type="STRING" id="653733.Selin_2096"/>
<feature type="transmembrane region" description="Helical" evidence="14">
    <location>
        <begin position="279"/>
        <end position="298"/>
    </location>
</feature>
<dbReference type="InterPro" id="IPR005467">
    <property type="entry name" value="His_kinase_dom"/>
</dbReference>
<dbReference type="SUPFAM" id="SSF55874">
    <property type="entry name" value="ATPase domain of HSP90 chaperone/DNA topoisomerase II/histidine kinase"/>
    <property type="match status" value="1"/>
</dbReference>
<evidence type="ECO:0000256" key="12">
    <source>
        <dbReference type="PROSITE-ProRule" id="PRU00169"/>
    </source>
</evidence>
<organism evidence="20 21">
    <name type="scientific">Desulfurispirillum indicum (strain ATCC BAA-1389 / DSM 22839 / S5)</name>
    <dbReference type="NCBI Taxonomy" id="653733"/>
    <lineage>
        <taxon>Bacteria</taxon>
        <taxon>Pseudomonadati</taxon>
        <taxon>Chrysiogenota</taxon>
        <taxon>Chrysiogenia</taxon>
        <taxon>Chrysiogenales</taxon>
        <taxon>Chrysiogenaceae</taxon>
        <taxon>Desulfurispirillum</taxon>
    </lineage>
</organism>
<evidence type="ECO:0000256" key="11">
    <source>
        <dbReference type="PROSITE-ProRule" id="PRU00110"/>
    </source>
</evidence>
<keyword evidence="4" id="KW-0808">Transferase</keyword>
<dbReference type="InterPro" id="IPR011006">
    <property type="entry name" value="CheY-like_superfamily"/>
</dbReference>
<dbReference type="eggNOG" id="COG0784">
    <property type="taxonomic scope" value="Bacteria"/>
</dbReference>
<evidence type="ECO:0000256" key="14">
    <source>
        <dbReference type="SAM" id="Phobius"/>
    </source>
</evidence>
<dbReference type="eggNOG" id="COG0745">
    <property type="taxonomic scope" value="Bacteria"/>
</dbReference>
<dbReference type="SMART" id="SM00091">
    <property type="entry name" value="PAS"/>
    <property type="match status" value="2"/>
</dbReference>
<dbReference type="eggNOG" id="COG5002">
    <property type="taxonomic scope" value="Bacteria"/>
</dbReference>
<dbReference type="GO" id="GO:0000155">
    <property type="term" value="F:phosphorelay sensor kinase activity"/>
    <property type="evidence" value="ECO:0007669"/>
    <property type="project" value="InterPro"/>
</dbReference>
<dbReference type="SMART" id="SM00387">
    <property type="entry name" value="HATPase_c"/>
    <property type="match status" value="1"/>
</dbReference>
<evidence type="ECO:0000259" key="15">
    <source>
        <dbReference type="PROSITE" id="PS50109"/>
    </source>
</evidence>
<keyword evidence="6" id="KW-0418">Kinase</keyword>
<dbReference type="CDD" id="cd16922">
    <property type="entry name" value="HATPase_EvgS-ArcB-TorS-like"/>
    <property type="match status" value="1"/>
</dbReference>
<evidence type="ECO:0000256" key="2">
    <source>
        <dbReference type="ARBA" id="ARBA00012438"/>
    </source>
</evidence>
<dbReference type="GO" id="GO:0005524">
    <property type="term" value="F:ATP binding"/>
    <property type="evidence" value="ECO:0007669"/>
    <property type="project" value="UniProtKB-KW"/>
</dbReference>
<feature type="domain" description="PAC" evidence="18">
    <location>
        <begin position="395"/>
        <end position="447"/>
    </location>
</feature>
<feature type="domain" description="PAC" evidence="18">
    <location>
        <begin position="512"/>
        <end position="564"/>
    </location>
</feature>
<evidence type="ECO:0000256" key="6">
    <source>
        <dbReference type="ARBA" id="ARBA00022777"/>
    </source>
</evidence>
<keyword evidence="13" id="KW-0175">Coiled coil</keyword>
<dbReference type="Pfam" id="PF13426">
    <property type="entry name" value="PAS_9"/>
    <property type="match status" value="1"/>
</dbReference>
<feature type="domain" description="Response regulatory" evidence="16">
    <location>
        <begin position="971"/>
        <end position="1108"/>
    </location>
</feature>
<dbReference type="eggNOG" id="COG2198">
    <property type="taxonomic scope" value="Bacteria"/>
</dbReference>
<dbReference type="InterPro" id="IPR036641">
    <property type="entry name" value="HPT_dom_sf"/>
</dbReference>
<dbReference type="Gene3D" id="3.30.565.10">
    <property type="entry name" value="Histidine kinase-like ATPase, C-terminal domain"/>
    <property type="match status" value="1"/>
</dbReference>
<dbReference type="SUPFAM" id="SSF47226">
    <property type="entry name" value="Histidine-containing phosphotransfer domain, HPT domain"/>
    <property type="match status" value="1"/>
</dbReference>
<evidence type="ECO:0000256" key="7">
    <source>
        <dbReference type="ARBA" id="ARBA00022840"/>
    </source>
</evidence>